<evidence type="ECO:0000256" key="5">
    <source>
        <dbReference type="SAM" id="MobiDB-lite"/>
    </source>
</evidence>
<dbReference type="InterPro" id="IPR006913">
    <property type="entry name" value="CENP-V/GFA"/>
</dbReference>
<evidence type="ECO:0000256" key="2">
    <source>
        <dbReference type="ARBA" id="ARBA00022723"/>
    </source>
</evidence>
<evidence type="ECO:0000313" key="8">
    <source>
        <dbReference type="Proteomes" id="UP000298327"/>
    </source>
</evidence>
<dbReference type="PANTHER" id="PTHR33337">
    <property type="entry name" value="GFA DOMAIN-CONTAINING PROTEIN"/>
    <property type="match status" value="1"/>
</dbReference>
<name>A0A4Y9Y1B3_9AGAM</name>
<evidence type="ECO:0000256" key="1">
    <source>
        <dbReference type="ARBA" id="ARBA00005495"/>
    </source>
</evidence>
<reference evidence="7 8" key="1">
    <citation type="submission" date="2019-02" db="EMBL/GenBank/DDBJ databases">
        <title>Genome sequencing of the rare red list fungi Dentipellis fragilis.</title>
        <authorList>
            <person name="Buettner E."/>
            <person name="Kellner H."/>
        </authorList>
    </citation>
    <scope>NUCLEOTIDE SEQUENCE [LARGE SCALE GENOMIC DNA]</scope>
    <source>
        <strain evidence="7 8">DSM 105465</strain>
    </source>
</reference>
<evidence type="ECO:0000313" key="7">
    <source>
        <dbReference type="EMBL" id="TFY55698.1"/>
    </source>
</evidence>
<comment type="caution">
    <text evidence="7">The sequence shown here is derived from an EMBL/GenBank/DDBJ whole genome shotgun (WGS) entry which is preliminary data.</text>
</comment>
<feature type="domain" description="CENP-V/GFA" evidence="6">
    <location>
        <begin position="60"/>
        <end position="168"/>
    </location>
</feature>
<evidence type="ECO:0000259" key="6">
    <source>
        <dbReference type="PROSITE" id="PS51891"/>
    </source>
</evidence>
<feature type="compositionally biased region" description="Basic and acidic residues" evidence="5">
    <location>
        <begin position="1"/>
        <end position="17"/>
    </location>
</feature>
<sequence>MSKADERRNISSDKPKPIPDTGWRGQPPVPSSAGGESEPDYIHKPPYYWTSKGDLFQPRYRSRCWCGNVEFEVHGDPLDAKYCHCTQCQALHGAPFQWAVIFPKTSVRLVKNVDDSLHFFSTETGTSAHYVPCKVRPSYSNGRKIAHLNIRSRHIQVSCDACRAPLFDEGRNTVLAYPSSFHFPPRQPVPRKFQPSCHIFYSMRIMDVVDGKPKWAGHKGHSDLVEESTNTTACI</sequence>
<organism evidence="7 8">
    <name type="scientific">Dentipellis fragilis</name>
    <dbReference type="NCBI Taxonomy" id="205917"/>
    <lineage>
        <taxon>Eukaryota</taxon>
        <taxon>Fungi</taxon>
        <taxon>Dikarya</taxon>
        <taxon>Basidiomycota</taxon>
        <taxon>Agaricomycotina</taxon>
        <taxon>Agaricomycetes</taxon>
        <taxon>Russulales</taxon>
        <taxon>Hericiaceae</taxon>
        <taxon>Dentipellis</taxon>
    </lineage>
</organism>
<dbReference type="InterPro" id="IPR011057">
    <property type="entry name" value="Mss4-like_sf"/>
</dbReference>
<accession>A0A4Y9Y1B3</accession>
<comment type="similarity">
    <text evidence="1">Belongs to the Gfa family.</text>
</comment>
<keyword evidence="3" id="KW-0862">Zinc</keyword>
<dbReference type="SUPFAM" id="SSF51316">
    <property type="entry name" value="Mss4-like"/>
    <property type="match status" value="1"/>
</dbReference>
<dbReference type="GO" id="GO:0046872">
    <property type="term" value="F:metal ion binding"/>
    <property type="evidence" value="ECO:0007669"/>
    <property type="project" value="UniProtKB-KW"/>
</dbReference>
<dbReference type="AlphaFoldDB" id="A0A4Y9Y1B3"/>
<keyword evidence="2" id="KW-0479">Metal-binding</keyword>
<dbReference type="Pfam" id="PF04828">
    <property type="entry name" value="GFA"/>
    <property type="match status" value="1"/>
</dbReference>
<keyword evidence="8" id="KW-1185">Reference proteome</keyword>
<dbReference type="OrthoDB" id="9970124at2759"/>
<keyword evidence="4" id="KW-0456">Lyase</keyword>
<dbReference type="STRING" id="205917.A0A4Y9Y1B3"/>
<dbReference type="GO" id="GO:0016846">
    <property type="term" value="F:carbon-sulfur lyase activity"/>
    <property type="evidence" value="ECO:0007669"/>
    <property type="project" value="InterPro"/>
</dbReference>
<protein>
    <recommendedName>
        <fullName evidence="6">CENP-V/GFA domain-containing protein</fullName>
    </recommendedName>
</protein>
<dbReference type="Proteomes" id="UP000298327">
    <property type="component" value="Unassembled WGS sequence"/>
</dbReference>
<evidence type="ECO:0000256" key="4">
    <source>
        <dbReference type="ARBA" id="ARBA00023239"/>
    </source>
</evidence>
<evidence type="ECO:0000256" key="3">
    <source>
        <dbReference type="ARBA" id="ARBA00022833"/>
    </source>
</evidence>
<gene>
    <name evidence="7" type="ORF">EVG20_g9222</name>
</gene>
<feature type="region of interest" description="Disordered" evidence="5">
    <location>
        <begin position="1"/>
        <end position="38"/>
    </location>
</feature>
<dbReference type="EMBL" id="SEOQ01000892">
    <property type="protein sequence ID" value="TFY55698.1"/>
    <property type="molecule type" value="Genomic_DNA"/>
</dbReference>
<dbReference type="PANTHER" id="PTHR33337:SF40">
    <property type="entry name" value="CENP-V_GFA DOMAIN-CONTAINING PROTEIN-RELATED"/>
    <property type="match status" value="1"/>
</dbReference>
<dbReference type="PROSITE" id="PS51891">
    <property type="entry name" value="CENP_V_GFA"/>
    <property type="match status" value="1"/>
</dbReference>
<dbReference type="Gene3D" id="3.90.1590.10">
    <property type="entry name" value="glutathione-dependent formaldehyde- activating enzyme (gfa)"/>
    <property type="match status" value="1"/>
</dbReference>
<proteinExistence type="inferred from homology"/>